<protein>
    <submittedName>
        <fullName evidence="1">Putative ovule protein</fullName>
    </submittedName>
</protein>
<evidence type="ECO:0000313" key="1">
    <source>
        <dbReference type="EMBL" id="JAP23317.1"/>
    </source>
</evidence>
<dbReference type="AlphaFoldDB" id="A0A0V0HSG9"/>
<reference evidence="1" key="1">
    <citation type="submission" date="2015-12" db="EMBL/GenBank/DDBJ databases">
        <title>Gene expression during late stages of embryo sac development: a critical building block for successful pollen-pistil interactions.</title>
        <authorList>
            <person name="Liu Y."/>
            <person name="Joly V."/>
            <person name="Sabar M."/>
            <person name="Matton D.P."/>
        </authorList>
    </citation>
    <scope>NUCLEOTIDE SEQUENCE</scope>
</reference>
<dbReference type="EMBL" id="GEDG01015603">
    <property type="protein sequence ID" value="JAP23317.1"/>
    <property type="molecule type" value="Transcribed_RNA"/>
</dbReference>
<proteinExistence type="predicted"/>
<accession>A0A0V0HSG9</accession>
<name>A0A0V0HSG9_SOLCH</name>
<organism evidence="1">
    <name type="scientific">Solanum chacoense</name>
    <name type="common">Chaco potato</name>
    <dbReference type="NCBI Taxonomy" id="4108"/>
    <lineage>
        <taxon>Eukaryota</taxon>
        <taxon>Viridiplantae</taxon>
        <taxon>Streptophyta</taxon>
        <taxon>Embryophyta</taxon>
        <taxon>Tracheophyta</taxon>
        <taxon>Spermatophyta</taxon>
        <taxon>Magnoliopsida</taxon>
        <taxon>eudicotyledons</taxon>
        <taxon>Gunneridae</taxon>
        <taxon>Pentapetalae</taxon>
        <taxon>asterids</taxon>
        <taxon>lamiids</taxon>
        <taxon>Solanales</taxon>
        <taxon>Solanaceae</taxon>
        <taxon>Solanoideae</taxon>
        <taxon>Solaneae</taxon>
        <taxon>Solanum</taxon>
    </lineage>
</organism>
<sequence>MMQSWDSSQLKLTVLDNPNKPLHFVSTIQITFTPPIIMIFKEVKNACLQRQLHNPRLWSA</sequence>